<evidence type="ECO:0000259" key="11">
    <source>
        <dbReference type="Pfam" id="PF02870"/>
    </source>
</evidence>
<feature type="domain" description="Methylguanine DNA methyltransferase ribonuclease-like" evidence="11">
    <location>
        <begin position="26"/>
        <end position="99"/>
    </location>
</feature>
<comment type="caution">
    <text evidence="12">The sequence shown here is derived from an EMBL/GenBank/DDBJ whole genome shotgun (WGS) entry which is preliminary data.</text>
</comment>
<evidence type="ECO:0000259" key="10">
    <source>
        <dbReference type="Pfam" id="PF01035"/>
    </source>
</evidence>
<accession>A0A419F1L1</accession>
<evidence type="ECO:0000256" key="7">
    <source>
        <dbReference type="ARBA" id="ARBA00023204"/>
    </source>
</evidence>
<dbReference type="GO" id="GO:0006281">
    <property type="term" value="P:DNA repair"/>
    <property type="evidence" value="ECO:0007669"/>
    <property type="project" value="UniProtKB-KW"/>
</dbReference>
<evidence type="ECO:0000256" key="6">
    <source>
        <dbReference type="ARBA" id="ARBA00022763"/>
    </source>
</evidence>
<dbReference type="InterPro" id="IPR036388">
    <property type="entry name" value="WH-like_DNA-bd_sf"/>
</dbReference>
<sequence length="192" mass="20380">MSGTRKKQGPKSAQTSRGSAVSGPCFYGTFDSEIGRVYVAVSGGEVVALSFTSGSEEEFQEETAVHLGRVLSRSDAAVREVISELREYFRGTRTAFGVVPHVGGCTEFQRRVLKAAASIPYGQTRSYAWLAKEAGSPRAARAAGQVMARNPVPIIIPCHRVIGSAGGLCGFAGGLRALDLKRMLLAIEGVKM</sequence>
<gene>
    <name evidence="12" type="ORF">C4532_06995</name>
</gene>
<dbReference type="NCBIfam" id="TIGR00589">
    <property type="entry name" value="ogt"/>
    <property type="match status" value="1"/>
</dbReference>
<comment type="catalytic activity">
    <reaction evidence="1">
        <text>a 4-O-methyl-thymidine in DNA + L-cysteinyl-[protein] = a thymidine in DNA + S-methyl-L-cysteinyl-[protein]</text>
        <dbReference type="Rhea" id="RHEA:53428"/>
        <dbReference type="Rhea" id="RHEA-COMP:10131"/>
        <dbReference type="Rhea" id="RHEA-COMP:10132"/>
        <dbReference type="Rhea" id="RHEA-COMP:13555"/>
        <dbReference type="Rhea" id="RHEA-COMP:13556"/>
        <dbReference type="ChEBI" id="CHEBI:29950"/>
        <dbReference type="ChEBI" id="CHEBI:82612"/>
        <dbReference type="ChEBI" id="CHEBI:137386"/>
        <dbReference type="ChEBI" id="CHEBI:137387"/>
        <dbReference type="EC" id="2.1.1.63"/>
    </reaction>
</comment>
<comment type="similarity">
    <text evidence="2">Belongs to the MGMT family.</text>
</comment>
<dbReference type="InterPro" id="IPR036217">
    <property type="entry name" value="MethylDNA_cys_MeTrfase_DNAb"/>
</dbReference>
<feature type="region of interest" description="Disordered" evidence="9">
    <location>
        <begin position="1"/>
        <end position="21"/>
    </location>
</feature>
<dbReference type="GO" id="GO:0032259">
    <property type="term" value="P:methylation"/>
    <property type="evidence" value="ECO:0007669"/>
    <property type="project" value="UniProtKB-KW"/>
</dbReference>
<comment type="catalytic activity">
    <reaction evidence="8">
        <text>a 6-O-methyl-2'-deoxyguanosine in DNA + L-cysteinyl-[protein] = S-methyl-L-cysteinyl-[protein] + a 2'-deoxyguanosine in DNA</text>
        <dbReference type="Rhea" id="RHEA:24000"/>
        <dbReference type="Rhea" id="RHEA-COMP:10131"/>
        <dbReference type="Rhea" id="RHEA-COMP:10132"/>
        <dbReference type="Rhea" id="RHEA-COMP:11367"/>
        <dbReference type="Rhea" id="RHEA-COMP:11368"/>
        <dbReference type="ChEBI" id="CHEBI:29950"/>
        <dbReference type="ChEBI" id="CHEBI:82612"/>
        <dbReference type="ChEBI" id="CHEBI:85445"/>
        <dbReference type="ChEBI" id="CHEBI:85448"/>
        <dbReference type="EC" id="2.1.1.63"/>
    </reaction>
</comment>
<dbReference type="FunFam" id="1.10.10.10:FF:000214">
    <property type="entry name" value="Methylated-DNA--protein-cysteine methyltransferase"/>
    <property type="match status" value="1"/>
</dbReference>
<dbReference type="Gene3D" id="3.30.160.70">
    <property type="entry name" value="Methylated DNA-protein cysteine methyltransferase domain"/>
    <property type="match status" value="1"/>
</dbReference>
<dbReference type="SUPFAM" id="SSF46767">
    <property type="entry name" value="Methylated DNA-protein cysteine methyltransferase, C-terminal domain"/>
    <property type="match status" value="1"/>
</dbReference>
<evidence type="ECO:0000256" key="5">
    <source>
        <dbReference type="ARBA" id="ARBA00022679"/>
    </source>
</evidence>
<organism evidence="12 13">
    <name type="scientific">Candidatus Abyssobacteria bacterium SURF_17</name>
    <dbReference type="NCBI Taxonomy" id="2093361"/>
    <lineage>
        <taxon>Bacteria</taxon>
        <taxon>Pseudomonadati</taxon>
        <taxon>Candidatus Hydrogenedentota</taxon>
        <taxon>Candidatus Abyssobacteria</taxon>
    </lineage>
</organism>
<name>A0A419F1L1_9BACT</name>
<dbReference type="GO" id="GO:0003908">
    <property type="term" value="F:methylated-DNA-[protein]-cysteine S-methyltransferase activity"/>
    <property type="evidence" value="ECO:0007669"/>
    <property type="project" value="UniProtKB-EC"/>
</dbReference>
<reference evidence="12 13" key="1">
    <citation type="journal article" date="2017" name="ISME J.">
        <title>Energy and carbon metabolisms in a deep terrestrial subsurface fluid microbial community.</title>
        <authorList>
            <person name="Momper L."/>
            <person name="Jungbluth S.P."/>
            <person name="Lee M.D."/>
            <person name="Amend J.P."/>
        </authorList>
    </citation>
    <scope>NUCLEOTIDE SEQUENCE [LARGE SCALE GENOMIC DNA]</scope>
    <source>
        <strain evidence="12">SURF_17</strain>
    </source>
</reference>
<evidence type="ECO:0000313" key="13">
    <source>
        <dbReference type="Proteomes" id="UP000285961"/>
    </source>
</evidence>
<dbReference type="Pfam" id="PF01035">
    <property type="entry name" value="DNA_binding_1"/>
    <property type="match status" value="1"/>
</dbReference>
<keyword evidence="5 12" id="KW-0808">Transferase</keyword>
<dbReference type="PROSITE" id="PS00374">
    <property type="entry name" value="MGMT"/>
    <property type="match status" value="1"/>
</dbReference>
<keyword evidence="7" id="KW-0234">DNA repair</keyword>
<feature type="domain" description="Methylated-DNA-[protein]-cysteine S-methyltransferase DNA binding" evidence="10">
    <location>
        <begin position="107"/>
        <end position="190"/>
    </location>
</feature>
<dbReference type="Gene3D" id="1.10.10.10">
    <property type="entry name" value="Winged helix-like DNA-binding domain superfamily/Winged helix DNA-binding domain"/>
    <property type="match status" value="1"/>
</dbReference>
<dbReference type="InterPro" id="IPR008332">
    <property type="entry name" value="MethylG_MeTrfase_N"/>
</dbReference>
<dbReference type="Pfam" id="PF02870">
    <property type="entry name" value="Methyltransf_1N"/>
    <property type="match status" value="1"/>
</dbReference>
<proteinExistence type="inferred from homology"/>
<evidence type="ECO:0000256" key="1">
    <source>
        <dbReference type="ARBA" id="ARBA00001286"/>
    </source>
</evidence>
<dbReference type="EMBL" id="QZKI01000055">
    <property type="protein sequence ID" value="RJP71687.1"/>
    <property type="molecule type" value="Genomic_DNA"/>
</dbReference>
<dbReference type="Proteomes" id="UP000285961">
    <property type="component" value="Unassembled WGS sequence"/>
</dbReference>
<protein>
    <recommendedName>
        <fullName evidence="3">methylated-DNA--[protein]-cysteine S-methyltransferase</fullName>
        <ecNumber evidence="3">2.1.1.63</ecNumber>
    </recommendedName>
</protein>
<dbReference type="InterPro" id="IPR001497">
    <property type="entry name" value="MethylDNA_cys_MeTrfase_AS"/>
</dbReference>
<dbReference type="PANTHER" id="PTHR10815:SF13">
    <property type="entry name" value="METHYLATED-DNA--PROTEIN-CYSTEINE METHYLTRANSFERASE"/>
    <property type="match status" value="1"/>
</dbReference>
<dbReference type="SUPFAM" id="SSF53155">
    <property type="entry name" value="Methylated DNA-protein cysteine methyltransferase domain"/>
    <property type="match status" value="1"/>
</dbReference>
<evidence type="ECO:0000313" key="12">
    <source>
        <dbReference type="EMBL" id="RJP71687.1"/>
    </source>
</evidence>
<evidence type="ECO:0000256" key="4">
    <source>
        <dbReference type="ARBA" id="ARBA00022603"/>
    </source>
</evidence>
<keyword evidence="6" id="KW-0227">DNA damage</keyword>
<dbReference type="PANTHER" id="PTHR10815">
    <property type="entry name" value="METHYLATED-DNA--PROTEIN-CYSTEINE METHYLTRANSFERASE"/>
    <property type="match status" value="1"/>
</dbReference>
<keyword evidence="4 12" id="KW-0489">Methyltransferase</keyword>
<dbReference type="AlphaFoldDB" id="A0A419F1L1"/>
<dbReference type="InterPro" id="IPR014048">
    <property type="entry name" value="MethylDNA_cys_MeTrfase_DNA-bd"/>
</dbReference>
<evidence type="ECO:0000256" key="2">
    <source>
        <dbReference type="ARBA" id="ARBA00008711"/>
    </source>
</evidence>
<evidence type="ECO:0000256" key="3">
    <source>
        <dbReference type="ARBA" id="ARBA00011918"/>
    </source>
</evidence>
<dbReference type="CDD" id="cd06445">
    <property type="entry name" value="ATase"/>
    <property type="match status" value="1"/>
</dbReference>
<evidence type="ECO:0000256" key="9">
    <source>
        <dbReference type="SAM" id="MobiDB-lite"/>
    </source>
</evidence>
<dbReference type="EC" id="2.1.1.63" evidence="3"/>
<evidence type="ECO:0000256" key="8">
    <source>
        <dbReference type="ARBA" id="ARBA00049348"/>
    </source>
</evidence>
<dbReference type="InterPro" id="IPR036631">
    <property type="entry name" value="MGMT_N_sf"/>
</dbReference>